<dbReference type="InterPro" id="IPR023214">
    <property type="entry name" value="HAD_sf"/>
</dbReference>
<dbReference type="PANTHER" id="PTHR10000:SF8">
    <property type="entry name" value="HAD SUPERFAMILY HYDROLASE-LIKE, TYPE 3"/>
    <property type="match status" value="1"/>
</dbReference>
<evidence type="ECO:0000313" key="1">
    <source>
        <dbReference type="EMBL" id="VXB98017.1"/>
    </source>
</evidence>
<dbReference type="PANTHER" id="PTHR10000">
    <property type="entry name" value="PHOSPHOSERINE PHOSPHATASE"/>
    <property type="match status" value="1"/>
</dbReference>
<accession>A0A653UY25</accession>
<dbReference type="NCBIfam" id="TIGR01484">
    <property type="entry name" value="HAD-SF-IIB"/>
    <property type="match status" value="1"/>
</dbReference>
<dbReference type="RefSeq" id="WP_159303506.1">
    <property type="nucleotide sequence ID" value="NZ_LR733271.1"/>
</dbReference>
<sequence length="264" mass="29898">MDLSKIKMVVSDMDGTLLNSDHKVSDQFFDLFKQLNSQGITFVAASGRQYNSIIDKLAPIKNDIIVIAENGGFAKKKETELLVTPLEDHHVQDILKTLNTIPNIHPVLCGKHEAYLTGKSEEFVSKLAEYYTEFKIIDDLSAFNSEVIKIAIYHFESSEQHIYPYVKHYEGDLKVKVSGENWLDISNINAHKGYALIKLMESYNLKSDEVMVFGDYNNDLEMLALSDYGFAMENAHPNVKKAAKYTTLSNDDNGVEHILKLLIK</sequence>
<dbReference type="Pfam" id="PF08282">
    <property type="entry name" value="Hydrolase_3"/>
    <property type="match status" value="1"/>
</dbReference>
<dbReference type="GO" id="GO:0005829">
    <property type="term" value="C:cytosol"/>
    <property type="evidence" value="ECO:0007669"/>
    <property type="project" value="TreeGrafter"/>
</dbReference>
<proteinExistence type="predicted"/>
<dbReference type="GO" id="GO:0016791">
    <property type="term" value="F:phosphatase activity"/>
    <property type="evidence" value="ECO:0007669"/>
    <property type="project" value="TreeGrafter"/>
</dbReference>
<keyword evidence="2" id="KW-1185">Reference proteome</keyword>
<dbReference type="SFLD" id="SFLDS00003">
    <property type="entry name" value="Haloacid_Dehalogenase"/>
    <property type="match status" value="1"/>
</dbReference>
<evidence type="ECO:0008006" key="3">
    <source>
        <dbReference type="Google" id="ProtNLM"/>
    </source>
</evidence>
<dbReference type="GO" id="GO:0000287">
    <property type="term" value="F:magnesium ion binding"/>
    <property type="evidence" value="ECO:0007669"/>
    <property type="project" value="TreeGrafter"/>
</dbReference>
<dbReference type="SFLD" id="SFLDG01140">
    <property type="entry name" value="C2.B:_Phosphomannomutase_and_P"/>
    <property type="match status" value="1"/>
</dbReference>
<organism evidence="1 2">
    <name type="scientific">Maribacter litoralis</name>
    <dbReference type="NCBI Taxonomy" id="2059726"/>
    <lineage>
        <taxon>Bacteria</taxon>
        <taxon>Pseudomonadati</taxon>
        <taxon>Bacteroidota</taxon>
        <taxon>Flavobacteriia</taxon>
        <taxon>Flavobacteriales</taxon>
        <taxon>Flavobacteriaceae</taxon>
        <taxon>Maribacter</taxon>
    </lineage>
</organism>
<dbReference type="SUPFAM" id="SSF56784">
    <property type="entry name" value="HAD-like"/>
    <property type="match status" value="1"/>
</dbReference>
<dbReference type="AlphaFoldDB" id="A0A653UY25"/>
<dbReference type="Gene3D" id="3.30.1240.10">
    <property type="match status" value="1"/>
</dbReference>
<dbReference type="InterPro" id="IPR006379">
    <property type="entry name" value="HAD-SF_hydro_IIB"/>
</dbReference>
<dbReference type="InterPro" id="IPR036412">
    <property type="entry name" value="HAD-like_sf"/>
</dbReference>
<dbReference type="Proteomes" id="UP000430202">
    <property type="component" value="Unassembled WGS sequence"/>
</dbReference>
<gene>
    <name evidence="1" type="ORF">MARI151_50278</name>
</gene>
<dbReference type="InterPro" id="IPR000150">
    <property type="entry name" value="Cof"/>
</dbReference>
<protein>
    <recommendedName>
        <fullName evidence="3">Haloacid dehalogenase</fullName>
    </recommendedName>
</protein>
<dbReference type="CDD" id="cd07518">
    <property type="entry name" value="HAD_YbiV-Like"/>
    <property type="match status" value="1"/>
</dbReference>
<reference evidence="1 2" key="1">
    <citation type="submission" date="2019-10" db="EMBL/GenBank/DDBJ databases">
        <authorList>
            <person name="Karimi E."/>
        </authorList>
    </citation>
    <scope>NUCLEOTIDE SEQUENCE [LARGE SCALE GENOMIC DNA]</scope>
    <source>
        <strain evidence="1">Maribacter sp. 151</strain>
    </source>
</reference>
<dbReference type="SFLD" id="SFLDG01144">
    <property type="entry name" value="C2.B.4:_PGP_Like"/>
    <property type="match status" value="1"/>
</dbReference>
<name>A0A653UY25_9FLAO</name>
<dbReference type="Gene3D" id="3.40.50.1000">
    <property type="entry name" value="HAD superfamily/HAD-like"/>
    <property type="match status" value="1"/>
</dbReference>
<dbReference type="EMBL" id="CABWLR010000005">
    <property type="protein sequence ID" value="VXB98017.1"/>
    <property type="molecule type" value="Genomic_DNA"/>
</dbReference>
<dbReference type="NCBIfam" id="TIGR00099">
    <property type="entry name" value="Cof-subfamily"/>
    <property type="match status" value="1"/>
</dbReference>
<evidence type="ECO:0000313" key="2">
    <source>
        <dbReference type="Proteomes" id="UP000430202"/>
    </source>
</evidence>